<dbReference type="AlphaFoldDB" id="A0A1N6JMS8"/>
<dbReference type="InterPro" id="IPR039426">
    <property type="entry name" value="TonB-dep_rcpt-like"/>
</dbReference>
<evidence type="ECO:0000256" key="4">
    <source>
        <dbReference type="ARBA" id="ARBA00022452"/>
    </source>
</evidence>
<comment type="similarity">
    <text evidence="2 11 13">Belongs to the TonB-dependent receptor family.</text>
</comment>
<evidence type="ECO:0000313" key="17">
    <source>
        <dbReference type="EMBL" id="SIO45662.1"/>
    </source>
</evidence>
<feature type="short sequence motif" description="TonB box" evidence="12">
    <location>
        <begin position="51"/>
        <end position="57"/>
    </location>
</feature>
<protein>
    <submittedName>
        <fullName evidence="17">Iron complex outermembrane recepter protein</fullName>
    </submittedName>
</protein>
<dbReference type="Gene3D" id="2.170.130.10">
    <property type="entry name" value="TonB-dependent receptor, plug domain"/>
    <property type="match status" value="1"/>
</dbReference>
<evidence type="ECO:0000256" key="10">
    <source>
        <dbReference type="ARBA" id="ARBA00023237"/>
    </source>
</evidence>
<dbReference type="InterPro" id="IPR036942">
    <property type="entry name" value="Beta-barrel_TonB_sf"/>
</dbReference>
<evidence type="ECO:0000256" key="11">
    <source>
        <dbReference type="PROSITE-ProRule" id="PRU01360"/>
    </source>
</evidence>
<dbReference type="RefSeq" id="WP_074296660.1">
    <property type="nucleotide sequence ID" value="NZ_FSRU01000001.1"/>
</dbReference>
<evidence type="ECO:0000259" key="16">
    <source>
        <dbReference type="Pfam" id="PF07715"/>
    </source>
</evidence>
<evidence type="ECO:0000256" key="8">
    <source>
        <dbReference type="ARBA" id="ARBA00023136"/>
    </source>
</evidence>
<feature type="signal peptide" evidence="14">
    <location>
        <begin position="1"/>
        <end position="20"/>
    </location>
</feature>
<evidence type="ECO:0000256" key="3">
    <source>
        <dbReference type="ARBA" id="ARBA00022448"/>
    </source>
</evidence>
<evidence type="ECO:0000259" key="15">
    <source>
        <dbReference type="Pfam" id="PF00593"/>
    </source>
</evidence>
<evidence type="ECO:0000256" key="12">
    <source>
        <dbReference type="PROSITE-ProRule" id="PRU10143"/>
    </source>
</evidence>
<dbReference type="InterPro" id="IPR037066">
    <property type="entry name" value="Plug_dom_sf"/>
</dbReference>
<evidence type="ECO:0000256" key="14">
    <source>
        <dbReference type="SAM" id="SignalP"/>
    </source>
</evidence>
<keyword evidence="8 11" id="KW-0472">Membrane</keyword>
<evidence type="ECO:0000256" key="13">
    <source>
        <dbReference type="RuleBase" id="RU003357"/>
    </source>
</evidence>
<dbReference type="InterPro" id="IPR010916">
    <property type="entry name" value="TonB_box_CS"/>
</dbReference>
<dbReference type="InterPro" id="IPR000531">
    <property type="entry name" value="Beta-barrel_TonB"/>
</dbReference>
<evidence type="ECO:0000256" key="5">
    <source>
        <dbReference type="ARBA" id="ARBA00022692"/>
    </source>
</evidence>
<accession>A0A1N6JMS8</accession>
<dbReference type="InterPro" id="IPR012910">
    <property type="entry name" value="Plug_dom"/>
</dbReference>
<evidence type="ECO:0000256" key="6">
    <source>
        <dbReference type="ARBA" id="ARBA00022729"/>
    </source>
</evidence>
<organism evidence="17 18">
    <name type="scientific">Paraburkholderia phenazinium</name>
    <dbReference type="NCBI Taxonomy" id="60549"/>
    <lineage>
        <taxon>Bacteria</taxon>
        <taxon>Pseudomonadati</taxon>
        <taxon>Pseudomonadota</taxon>
        <taxon>Betaproteobacteria</taxon>
        <taxon>Burkholderiales</taxon>
        <taxon>Burkholderiaceae</taxon>
        <taxon>Paraburkholderia</taxon>
    </lineage>
</organism>
<keyword evidence="18" id="KW-1185">Reference proteome</keyword>
<dbReference type="PROSITE" id="PS52016">
    <property type="entry name" value="TONB_DEPENDENT_REC_3"/>
    <property type="match status" value="1"/>
</dbReference>
<evidence type="ECO:0000256" key="9">
    <source>
        <dbReference type="ARBA" id="ARBA00023170"/>
    </source>
</evidence>
<dbReference type="PANTHER" id="PTHR47234:SF3">
    <property type="entry name" value="SECRETIN_TONB SHORT N-TERMINAL DOMAIN-CONTAINING PROTEIN"/>
    <property type="match status" value="1"/>
</dbReference>
<gene>
    <name evidence="17" type="ORF">SAMN05444165_3360</name>
</gene>
<evidence type="ECO:0000256" key="2">
    <source>
        <dbReference type="ARBA" id="ARBA00009810"/>
    </source>
</evidence>
<keyword evidence="7 12" id="KW-0798">TonB box</keyword>
<keyword evidence="3 11" id="KW-0813">Transport</keyword>
<proteinExistence type="inferred from homology"/>
<dbReference type="OrthoDB" id="8530571at2"/>
<feature type="chain" id="PRO_5009936798" evidence="14">
    <location>
        <begin position="21"/>
        <end position="801"/>
    </location>
</feature>
<dbReference type="CDD" id="cd01347">
    <property type="entry name" value="ligand_gated_channel"/>
    <property type="match status" value="1"/>
</dbReference>
<dbReference type="PANTHER" id="PTHR47234">
    <property type="match status" value="1"/>
</dbReference>
<feature type="domain" description="TonB-dependent receptor-like beta-barrel" evidence="15">
    <location>
        <begin position="315"/>
        <end position="761"/>
    </location>
</feature>
<keyword evidence="9" id="KW-0675">Receptor</keyword>
<dbReference type="Pfam" id="PF00593">
    <property type="entry name" value="TonB_dep_Rec_b-barrel"/>
    <property type="match status" value="1"/>
</dbReference>
<evidence type="ECO:0000313" key="18">
    <source>
        <dbReference type="Proteomes" id="UP000185151"/>
    </source>
</evidence>
<evidence type="ECO:0000256" key="7">
    <source>
        <dbReference type="ARBA" id="ARBA00023077"/>
    </source>
</evidence>
<keyword evidence="10 11" id="KW-0998">Cell outer membrane</keyword>
<dbReference type="PROSITE" id="PS00430">
    <property type="entry name" value="TONB_DEPENDENT_REC_1"/>
    <property type="match status" value="1"/>
</dbReference>
<comment type="subcellular location">
    <subcellularLocation>
        <location evidence="1 11">Cell outer membrane</location>
        <topology evidence="1 11">Multi-pass membrane protein</topology>
    </subcellularLocation>
</comment>
<keyword evidence="5 11" id="KW-0812">Transmembrane</keyword>
<dbReference type="Pfam" id="PF07715">
    <property type="entry name" value="Plug"/>
    <property type="match status" value="1"/>
</dbReference>
<feature type="domain" description="TonB-dependent receptor plug" evidence="16">
    <location>
        <begin position="64"/>
        <end position="184"/>
    </location>
</feature>
<dbReference type="Gene3D" id="2.40.170.20">
    <property type="entry name" value="TonB-dependent receptor, beta-barrel domain"/>
    <property type="match status" value="1"/>
</dbReference>
<sequence>MNQKSYFGINLGLLMWSVSAASVWAQSAPGAATSGVQPAAAASAPGVTLDSMVVTGSRAVNRSQQNSTTPIQVISAKDLAATGQGNLLDALKTLVPSLTTPAVGYDAGALSRTFQLRGLGPGETLVLVNGKRRHLSATLYADEDPSQGANAVDLDLIPLALIDHVEVLLGSAAAQYGSDAIAGVINIVLKRASQGSTATVTGGAYGSGGGATGQADVEQGLPFGDDGYLTLSAGFRHHGYSNQSGPSGGPEPARVQGDPQTNIGTFGFNLERSLTPGVTLYSFGTVADRTVRAYEDYRSPSYISENMPELAALYPNGFSPVERSHETDFSFTVGVKGRTDSNWDWDLSTTYGRDEISLSNLNTANYSLLTDNGYTPTSFYVGSYTSSELTTNLDLRKSFQLPLWSAPVNVAVGLEHRYETFSLGAGEPGSYYETGSVAFPGYLPTDASSSNRQSVAAYTDVSTHILPPWQVDLAVRAEDYQALGASVDGTVSTRYDFTDAFGVRGSAGTGTHAPTLVQDHYSATNVTTGGASIQIPLGSPGAAILGAPNLKDETSRQFSLGIAGKPTHNFDYSLDFYQIDVDNRIVDSGGIYGPLAAEAIAANGTTVPADAVENTYAQFFTNGADTRTRGIDAALNYLTDYGRYGSVKWNLDANYNRTTIRHINTPASLAAAGVSVLDAIQTSNLTTATPRIVVSGAGVYTLGNWRVTLRETYYGKSTQVQWSTDYSTVYPDNVNPAFITDLDIAYKINRNVTVALGANNLFNTFPNKNNPNAEPNFDMYPHLSPYGINGGYYYMRLTWQI</sequence>
<dbReference type="Proteomes" id="UP000185151">
    <property type="component" value="Unassembled WGS sequence"/>
</dbReference>
<dbReference type="GO" id="GO:0009279">
    <property type="term" value="C:cell outer membrane"/>
    <property type="evidence" value="ECO:0007669"/>
    <property type="project" value="UniProtKB-SubCell"/>
</dbReference>
<dbReference type="EMBL" id="FSRU01000001">
    <property type="protein sequence ID" value="SIO45662.1"/>
    <property type="molecule type" value="Genomic_DNA"/>
</dbReference>
<keyword evidence="4 11" id="KW-1134">Transmembrane beta strand</keyword>
<reference evidence="17 18" key="1">
    <citation type="submission" date="2016-11" db="EMBL/GenBank/DDBJ databases">
        <authorList>
            <person name="Jaros S."/>
            <person name="Januszkiewicz K."/>
            <person name="Wedrychowicz H."/>
        </authorList>
    </citation>
    <scope>NUCLEOTIDE SEQUENCE [LARGE SCALE GENOMIC DNA]</scope>
    <source>
        <strain evidence="17 18">GAS95</strain>
    </source>
</reference>
<name>A0A1N6JMS8_9BURK</name>
<keyword evidence="6 14" id="KW-0732">Signal</keyword>
<evidence type="ECO:0000256" key="1">
    <source>
        <dbReference type="ARBA" id="ARBA00004571"/>
    </source>
</evidence>
<dbReference type="SUPFAM" id="SSF56935">
    <property type="entry name" value="Porins"/>
    <property type="match status" value="1"/>
</dbReference>